<dbReference type="CDD" id="cd03214">
    <property type="entry name" value="ABC_Iron-Siderophores_B12_Hemin"/>
    <property type="match status" value="1"/>
</dbReference>
<dbReference type="EMBL" id="FOMG01000021">
    <property type="protein sequence ID" value="SFD13339.1"/>
    <property type="molecule type" value="Genomic_DNA"/>
</dbReference>
<dbReference type="PROSITE" id="PS00211">
    <property type="entry name" value="ABC_TRANSPORTER_1"/>
    <property type="match status" value="1"/>
</dbReference>
<proteinExistence type="predicted"/>
<dbReference type="AlphaFoldDB" id="A0A1I1PU01"/>
<evidence type="ECO:0000259" key="4">
    <source>
        <dbReference type="PROSITE" id="PS50893"/>
    </source>
</evidence>
<dbReference type="SMART" id="SM00382">
    <property type="entry name" value="AAA"/>
    <property type="match status" value="1"/>
</dbReference>
<sequence>MKLKIRDLNVELDKKIIVKDTSLEIKEGEFVGIIGPNGSGKSSLLKTVYGVNKQKKGIIYLNDKNLADIPIKEVAKQMGVLGQFNNIAFDMKVKHMVLMGRSPHKNLFDIDTKEDYEIVTDSLEKVNMLKYADRSFATLSGGEKQRVLLARALAQKVDLLILDEPTNHLDIKYQIQILSVVKSLGITVVVALHDLNLAVAYCDRLYVMDDGKIVGHGKPEEVLTQTLIKKVYEVDCTIHKELYPMYITFKTN</sequence>
<dbReference type="InterPro" id="IPR027417">
    <property type="entry name" value="P-loop_NTPase"/>
</dbReference>
<dbReference type="InterPro" id="IPR003593">
    <property type="entry name" value="AAA+_ATPase"/>
</dbReference>
<keyword evidence="2" id="KW-0547">Nucleotide-binding</keyword>
<dbReference type="Gene3D" id="3.40.50.300">
    <property type="entry name" value="P-loop containing nucleotide triphosphate hydrolases"/>
    <property type="match status" value="1"/>
</dbReference>
<dbReference type="PROSITE" id="PS50893">
    <property type="entry name" value="ABC_TRANSPORTER_2"/>
    <property type="match status" value="1"/>
</dbReference>
<protein>
    <submittedName>
        <fullName evidence="5">Iron complex transport system ATP-binding protein</fullName>
    </submittedName>
</protein>
<evidence type="ECO:0000256" key="3">
    <source>
        <dbReference type="ARBA" id="ARBA00022840"/>
    </source>
</evidence>
<dbReference type="GO" id="GO:0005524">
    <property type="term" value="F:ATP binding"/>
    <property type="evidence" value="ECO:0007669"/>
    <property type="project" value="UniProtKB-KW"/>
</dbReference>
<keyword evidence="1" id="KW-0813">Transport</keyword>
<dbReference type="PANTHER" id="PTHR42794:SF2">
    <property type="entry name" value="ABC TRANSPORTER ATP-BINDING PROTEIN"/>
    <property type="match status" value="1"/>
</dbReference>
<dbReference type="InterPro" id="IPR017871">
    <property type="entry name" value="ABC_transporter-like_CS"/>
</dbReference>
<dbReference type="RefSeq" id="WP_090092473.1">
    <property type="nucleotide sequence ID" value="NZ_FOMG01000021.1"/>
</dbReference>
<dbReference type="Proteomes" id="UP000199263">
    <property type="component" value="Unassembled WGS sequence"/>
</dbReference>
<evidence type="ECO:0000313" key="6">
    <source>
        <dbReference type="Proteomes" id="UP000199263"/>
    </source>
</evidence>
<dbReference type="InterPro" id="IPR003439">
    <property type="entry name" value="ABC_transporter-like_ATP-bd"/>
</dbReference>
<dbReference type="PANTHER" id="PTHR42794">
    <property type="entry name" value="HEMIN IMPORT ATP-BINDING PROTEIN HMUV"/>
    <property type="match status" value="1"/>
</dbReference>
<evidence type="ECO:0000313" key="5">
    <source>
        <dbReference type="EMBL" id="SFD13339.1"/>
    </source>
</evidence>
<dbReference type="FunFam" id="3.40.50.300:FF:000134">
    <property type="entry name" value="Iron-enterobactin ABC transporter ATP-binding protein"/>
    <property type="match status" value="1"/>
</dbReference>
<name>A0A1I1PU01_9CLOT</name>
<dbReference type="OrthoDB" id="9799337at2"/>
<feature type="domain" description="ABC transporter" evidence="4">
    <location>
        <begin position="3"/>
        <end position="235"/>
    </location>
</feature>
<dbReference type="Pfam" id="PF00005">
    <property type="entry name" value="ABC_tran"/>
    <property type="match status" value="1"/>
</dbReference>
<evidence type="ECO:0000256" key="1">
    <source>
        <dbReference type="ARBA" id="ARBA00022448"/>
    </source>
</evidence>
<reference evidence="5 6" key="1">
    <citation type="submission" date="2016-10" db="EMBL/GenBank/DDBJ databases">
        <authorList>
            <person name="de Groot N.N."/>
        </authorList>
    </citation>
    <scope>NUCLEOTIDE SEQUENCE [LARGE SCALE GENOMIC DNA]</scope>
    <source>
        <strain evidence="5 6">DSM 12992</strain>
    </source>
</reference>
<keyword evidence="6" id="KW-1185">Reference proteome</keyword>
<dbReference type="SUPFAM" id="SSF52540">
    <property type="entry name" value="P-loop containing nucleoside triphosphate hydrolases"/>
    <property type="match status" value="1"/>
</dbReference>
<evidence type="ECO:0000256" key="2">
    <source>
        <dbReference type="ARBA" id="ARBA00022741"/>
    </source>
</evidence>
<keyword evidence="3 5" id="KW-0067">ATP-binding</keyword>
<organism evidence="5 6">
    <name type="scientific">Clostridium uliginosum</name>
    <dbReference type="NCBI Taxonomy" id="119641"/>
    <lineage>
        <taxon>Bacteria</taxon>
        <taxon>Bacillati</taxon>
        <taxon>Bacillota</taxon>
        <taxon>Clostridia</taxon>
        <taxon>Eubacteriales</taxon>
        <taxon>Clostridiaceae</taxon>
        <taxon>Clostridium</taxon>
    </lineage>
</organism>
<gene>
    <name evidence="5" type="ORF">SAMN05421842_1215</name>
</gene>
<accession>A0A1I1PU01</accession>
<dbReference type="STRING" id="119641.SAMN05421842_1215"/>
<dbReference type="GO" id="GO:0016887">
    <property type="term" value="F:ATP hydrolysis activity"/>
    <property type="evidence" value="ECO:0007669"/>
    <property type="project" value="InterPro"/>
</dbReference>